<dbReference type="EMBL" id="JACXIZ010000009">
    <property type="protein sequence ID" value="MBD2844196.1"/>
    <property type="molecule type" value="Genomic_DNA"/>
</dbReference>
<dbReference type="InterPro" id="IPR004360">
    <property type="entry name" value="Glyas_Fos-R_dOase_dom"/>
</dbReference>
<evidence type="ECO:0000259" key="2">
    <source>
        <dbReference type="PROSITE" id="PS51819"/>
    </source>
</evidence>
<evidence type="ECO:0000313" key="3">
    <source>
        <dbReference type="EMBL" id="MBD2844196.1"/>
    </source>
</evidence>
<dbReference type="GO" id="GO:0004462">
    <property type="term" value="F:lactoylglutathione lyase activity"/>
    <property type="evidence" value="ECO:0007669"/>
    <property type="project" value="InterPro"/>
</dbReference>
<dbReference type="InterPro" id="IPR051785">
    <property type="entry name" value="MMCE/EMCE_epimerase"/>
</dbReference>
<proteinExistence type="predicted"/>
<dbReference type="InterPro" id="IPR029068">
    <property type="entry name" value="Glyas_Bleomycin-R_OHBP_Dase"/>
</dbReference>
<dbReference type="GO" id="GO:0046872">
    <property type="term" value="F:metal ion binding"/>
    <property type="evidence" value="ECO:0007669"/>
    <property type="project" value="UniProtKB-KW"/>
</dbReference>
<dbReference type="GO" id="GO:0046491">
    <property type="term" value="P:L-methylmalonyl-CoA metabolic process"/>
    <property type="evidence" value="ECO:0007669"/>
    <property type="project" value="TreeGrafter"/>
</dbReference>
<evidence type="ECO:0000313" key="4">
    <source>
        <dbReference type="Proteomes" id="UP000621560"/>
    </source>
</evidence>
<dbReference type="RefSeq" id="WP_190914668.1">
    <property type="nucleotide sequence ID" value="NZ_JACXIZ010000009.1"/>
</dbReference>
<feature type="domain" description="VOC" evidence="2">
    <location>
        <begin position="11"/>
        <end position="131"/>
    </location>
</feature>
<dbReference type="InterPro" id="IPR037523">
    <property type="entry name" value="VOC_core"/>
</dbReference>
<dbReference type="Proteomes" id="UP000621560">
    <property type="component" value="Unassembled WGS sequence"/>
</dbReference>
<dbReference type="PROSITE" id="PS51819">
    <property type="entry name" value="VOC"/>
    <property type="match status" value="1"/>
</dbReference>
<dbReference type="SUPFAM" id="SSF54593">
    <property type="entry name" value="Glyoxalase/Bleomycin resistance protein/Dihydroxybiphenyl dioxygenase"/>
    <property type="match status" value="1"/>
</dbReference>
<reference evidence="3" key="1">
    <citation type="submission" date="2020-09" db="EMBL/GenBank/DDBJ databases">
        <title>A novel bacterium of genus Paenibacillus, isolated from South China Sea.</title>
        <authorList>
            <person name="Huang H."/>
            <person name="Mo K."/>
            <person name="Hu Y."/>
        </authorList>
    </citation>
    <scope>NUCLEOTIDE SEQUENCE</scope>
    <source>
        <strain evidence="3">IB182496</strain>
    </source>
</reference>
<keyword evidence="1" id="KW-0479">Metal-binding</keyword>
<protein>
    <submittedName>
        <fullName evidence="3">VOC family protein</fullName>
    </submittedName>
</protein>
<organism evidence="3 4">
    <name type="scientific">Paenibacillus sabuli</name>
    <dbReference type="NCBI Taxonomy" id="2772509"/>
    <lineage>
        <taxon>Bacteria</taxon>
        <taxon>Bacillati</taxon>
        <taxon>Bacillota</taxon>
        <taxon>Bacilli</taxon>
        <taxon>Bacillales</taxon>
        <taxon>Paenibacillaceae</taxon>
        <taxon>Paenibacillus</taxon>
    </lineage>
</organism>
<dbReference type="PROSITE" id="PS00934">
    <property type="entry name" value="GLYOXALASE_I_1"/>
    <property type="match status" value="1"/>
</dbReference>
<accession>A0A927BP87</accession>
<dbReference type="Pfam" id="PF00903">
    <property type="entry name" value="Glyoxalase"/>
    <property type="match status" value="1"/>
</dbReference>
<dbReference type="PANTHER" id="PTHR43048:SF3">
    <property type="entry name" value="METHYLMALONYL-COA EPIMERASE, MITOCHONDRIAL"/>
    <property type="match status" value="1"/>
</dbReference>
<dbReference type="Gene3D" id="3.10.180.10">
    <property type="entry name" value="2,3-Dihydroxybiphenyl 1,2-Dioxygenase, domain 1"/>
    <property type="match status" value="1"/>
</dbReference>
<evidence type="ECO:0000256" key="1">
    <source>
        <dbReference type="ARBA" id="ARBA00022723"/>
    </source>
</evidence>
<dbReference type="GO" id="GO:0004493">
    <property type="term" value="F:methylmalonyl-CoA epimerase activity"/>
    <property type="evidence" value="ECO:0007669"/>
    <property type="project" value="TreeGrafter"/>
</dbReference>
<keyword evidence="4" id="KW-1185">Reference proteome</keyword>
<dbReference type="PANTHER" id="PTHR43048">
    <property type="entry name" value="METHYLMALONYL-COA EPIMERASE"/>
    <property type="match status" value="1"/>
</dbReference>
<dbReference type="CDD" id="cd06587">
    <property type="entry name" value="VOC"/>
    <property type="match status" value="1"/>
</dbReference>
<sequence length="137" mass="14724">MGSNQTIGGGGFHHVAIRVYDFEATITFYTEVLGFTERVRWGEGDKRAIMLDTGDGNYLEVFAGGAQGQKPEGAFLHLALRSDDVDAATERARAAGMEVTVEPKDAVLGGIPVRISFFKGPDGEIIELFQSTGADKL</sequence>
<dbReference type="AlphaFoldDB" id="A0A927BP87"/>
<dbReference type="InterPro" id="IPR018146">
    <property type="entry name" value="Glyoxalase_1_CS"/>
</dbReference>
<name>A0A927BP87_9BACL</name>
<comment type="caution">
    <text evidence="3">The sequence shown here is derived from an EMBL/GenBank/DDBJ whole genome shotgun (WGS) entry which is preliminary data.</text>
</comment>
<gene>
    <name evidence="3" type="ORF">IDH44_03265</name>
</gene>